<evidence type="ECO:0000259" key="3">
    <source>
        <dbReference type="PROSITE" id="PS50977"/>
    </source>
</evidence>
<dbReference type="Pfam" id="PF14278">
    <property type="entry name" value="TetR_C_8"/>
    <property type="match status" value="1"/>
</dbReference>
<dbReference type="InterPro" id="IPR001647">
    <property type="entry name" value="HTH_TetR"/>
</dbReference>
<keyword evidence="5" id="KW-1185">Reference proteome</keyword>
<dbReference type="EMBL" id="LT840184">
    <property type="protein sequence ID" value="SMF84928.1"/>
    <property type="molecule type" value="Genomic_DNA"/>
</dbReference>
<evidence type="ECO:0000313" key="4">
    <source>
        <dbReference type="EMBL" id="SMF84928.1"/>
    </source>
</evidence>
<reference evidence="4 5" key="1">
    <citation type="submission" date="2017-04" db="EMBL/GenBank/DDBJ databases">
        <authorList>
            <person name="Afonso C.L."/>
            <person name="Miller P.J."/>
            <person name="Scott M.A."/>
            <person name="Spackman E."/>
            <person name="Goraichik I."/>
            <person name="Dimitrov K.M."/>
            <person name="Suarez D.L."/>
            <person name="Swayne D.E."/>
        </authorList>
    </citation>
    <scope>NUCLEOTIDE SEQUENCE [LARGE SCALE GENOMIC DNA]</scope>
    <source>
        <strain evidence="4 5">N3/975</strain>
    </source>
</reference>
<accession>A0A1X7HFL6</accession>
<gene>
    <name evidence="4" type="ORF">SAMN05661091_2766</name>
</gene>
<keyword evidence="1 2" id="KW-0238">DNA-binding</keyword>
<dbReference type="Proteomes" id="UP000192940">
    <property type="component" value="Chromosome I"/>
</dbReference>
<dbReference type="SUPFAM" id="SSF46689">
    <property type="entry name" value="Homeodomain-like"/>
    <property type="match status" value="1"/>
</dbReference>
<feature type="domain" description="HTH tetR-type" evidence="3">
    <location>
        <begin position="13"/>
        <end position="74"/>
    </location>
</feature>
<evidence type="ECO:0000313" key="5">
    <source>
        <dbReference type="Proteomes" id="UP000192940"/>
    </source>
</evidence>
<dbReference type="STRING" id="1313296.SAMN05661091_2766"/>
<protein>
    <submittedName>
        <fullName evidence="4">Transcriptional regulator, TetR family</fullName>
    </submittedName>
</protein>
<dbReference type="PANTHER" id="PTHR43479">
    <property type="entry name" value="ACREF/ENVCD OPERON REPRESSOR-RELATED"/>
    <property type="match status" value="1"/>
</dbReference>
<sequence length="187" mass="21825">MSSEDIKIDPRIKRTKKMFKQALISLIREDSDQTKLTVQRIADRAELNRATFYLHYDGIDDLMEQMIEEILDEMYQTITIDAIKNSSSHSPSYPALTSFLEHFYQNAGLYHVMLENKAFHDRVFGMLLDIITLWGEERKIKGRPFHVLNEVIASSTLGIVTWWLKERTPYSPNYMAHQITLLVNGEK</sequence>
<dbReference type="GO" id="GO:0003677">
    <property type="term" value="F:DNA binding"/>
    <property type="evidence" value="ECO:0007669"/>
    <property type="project" value="UniProtKB-UniRule"/>
</dbReference>
<dbReference type="RefSeq" id="WP_208920355.1">
    <property type="nucleotide sequence ID" value="NZ_LT840184.1"/>
</dbReference>
<organism evidence="4 5">
    <name type="scientific">Paenibacillus uliginis N3/975</name>
    <dbReference type="NCBI Taxonomy" id="1313296"/>
    <lineage>
        <taxon>Bacteria</taxon>
        <taxon>Bacillati</taxon>
        <taxon>Bacillota</taxon>
        <taxon>Bacilli</taxon>
        <taxon>Bacillales</taxon>
        <taxon>Paenibacillaceae</taxon>
        <taxon>Paenibacillus</taxon>
    </lineage>
</organism>
<dbReference type="Pfam" id="PF00440">
    <property type="entry name" value="TetR_N"/>
    <property type="match status" value="1"/>
</dbReference>
<dbReference type="AlphaFoldDB" id="A0A1X7HFL6"/>
<dbReference type="InterPro" id="IPR009057">
    <property type="entry name" value="Homeodomain-like_sf"/>
</dbReference>
<dbReference type="InterPro" id="IPR039532">
    <property type="entry name" value="TetR_C_Firmicutes"/>
</dbReference>
<dbReference type="PROSITE" id="PS50977">
    <property type="entry name" value="HTH_TETR_2"/>
    <property type="match status" value="1"/>
</dbReference>
<evidence type="ECO:0000256" key="1">
    <source>
        <dbReference type="ARBA" id="ARBA00023125"/>
    </source>
</evidence>
<proteinExistence type="predicted"/>
<feature type="DNA-binding region" description="H-T-H motif" evidence="2">
    <location>
        <begin position="37"/>
        <end position="56"/>
    </location>
</feature>
<name>A0A1X7HFL6_9BACL</name>
<dbReference type="PANTHER" id="PTHR43479:SF23">
    <property type="entry name" value="HTH TETR-TYPE DOMAIN-CONTAINING PROTEIN"/>
    <property type="match status" value="1"/>
</dbReference>
<dbReference type="Gene3D" id="1.10.357.10">
    <property type="entry name" value="Tetracycline Repressor, domain 2"/>
    <property type="match status" value="1"/>
</dbReference>
<dbReference type="InterPro" id="IPR050624">
    <property type="entry name" value="HTH-type_Tx_Regulator"/>
</dbReference>
<evidence type="ECO:0000256" key="2">
    <source>
        <dbReference type="PROSITE-ProRule" id="PRU00335"/>
    </source>
</evidence>